<keyword evidence="7" id="KW-1185">Reference proteome</keyword>
<feature type="domain" description="CW-type" evidence="6">
    <location>
        <begin position="288"/>
        <end position="342"/>
    </location>
</feature>
<dbReference type="GO" id="GO:0008270">
    <property type="term" value="F:zinc ion binding"/>
    <property type="evidence" value="ECO:0007669"/>
    <property type="project" value="UniProtKB-KW"/>
</dbReference>
<dbReference type="Pfam" id="PF00855">
    <property type="entry name" value="PWWP"/>
    <property type="match status" value="1"/>
</dbReference>
<feature type="compositionally biased region" description="Acidic residues" evidence="4">
    <location>
        <begin position="582"/>
        <end position="594"/>
    </location>
</feature>
<keyword evidence="1" id="KW-0479">Metal-binding</keyword>
<dbReference type="Pfam" id="PF07496">
    <property type="entry name" value="zf-CW"/>
    <property type="match status" value="1"/>
</dbReference>
<dbReference type="InterPro" id="IPR000313">
    <property type="entry name" value="PWWP_dom"/>
</dbReference>
<dbReference type="OrthoDB" id="5964980at2759"/>
<feature type="compositionally biased region" description="Polar residues" evidence="4">
    <location>
        <begin position="563"/>
        <end position="573"/>
    </location>
</feature>
<gene>
    <name evidence="8" type="primary">LOC111135337</name>
</gene>
<dbReference type="SMART" id="SM00293">
    <property type="entry name" value="PWWP"/>
    <property type="match status" value="1"/>
</dbReference>
<evidence type="ECO:0000313" key="7">
    <source>
        <dbReference type="Proteomes" id="UP000694844"/>
    </source>
</evidence>
<dbReference type="GeneID" id="111135337"/>
<feature type="region of interest" description="Disordered" evidence="4">
    <location>
        <begin position="471"/>
        <end position="499"/>
    </location>
</feature>
<feature type="compositionally biased region" description="Basic and acidic residues" evidence="4">
    <location>
        <begin position="15"/>
        <end position="32"/>
    </location>
</feature>
<dbReference type="PROSITE" id="PS50812">
    <property type="entry name" value="PWWP"/>
    <property type="match status" value="1"/>
</dbReference>
<dbReference type="Gene3D" id="3.30.40.100">
    <property type="match status" value="1"/>
</dbReference>
<dbReference type="Proteomes" id="UP000694844">
    <property type="component" value="Chromosome 5"/>
</dbReference>
<accession>A0A8B8EM88</accession>
<dbReference type="PROSITE" id="PS51050">
    <property type="entry name" value="ZF_CW"/>
    <property type="match status" value="1"/>
</dbReference>
<evidence type="ECO:0000259" key="5">
    <source>
        <dbReference type="PROSITE" id="PS50812"/>
    </source>
</evidence>
<dbReference type="InterPro" id="IPR011124">
    <property type="entry name" value="Znf_CW"/>
</dbReference>
<dbReference type="CDD" id="cd20145">
    <property type="entry name" value="PWWP_ZCWPW1"/>
    <property type="match status" value="1"/>
</dbReference>
<protein>
    <submittedName>
        <fullName evidence="8">Uncharacterized protein LOC111135337</fullName>
    </submittedName>
</protein>
<proteinExistence type="predicted"/>
<evidence type="ECO:0000256" key="4">
    <source>
        <dbReference type="SAM" id="MobiDB-lite"/>
    </source>
</evidence>
<evidence type="ECO:0000256" key="2">
    <source>
        <dbReference type="ARBA" id="ARBA00022771"/>
    </source>
</evidence>
<evidence type="ECO:0000256" key="3">
    <source>
        <dbReference type="ARBA" id="ARBA00022833"/>
    </source>
</evidence>
<dbReference type="PANTHER" id="PTHR15999:SF2">
    <property type="entry name" value="ZINC FINGER CW-TYPE PWWP DOMAIN PROTEIN 1"/>
    <property type="match status" value="1"/>
</dbReference>
<feature type="compositionally biased region" description="Polar residues" evidence="4">
    <location>
        <begin position="659"/>
        <end position="671"/>
    </location>
</feature>
<feature type="compositionally biased region" description="Basic and acidic residues" evidence="4">
    <location>
        <begin position="610"/>
        <end position="627"/>
    </location>
</feature>
<dbReference type="KEGG" id="cvn:111135337"/>
<dbReference type="AlphaFoldDB" id="A0A8B8EM88"/>
<evidence type="ECO:0000256" key="1">
    <source>
        <dbReference type="ARBA" id="ARBA00022723"/>
    </source>
</evidence>
<sequence length="830" mass="94673">MDDKISKNYNIGSDVEDKVSVIENPAHAEPKIGETGSHSTESIGDKKDNISVKKTSKAKKPPLPIRSLSDEEYEDIFKSAIDRVMNTPIEDLMDPLQKNDSLLNESTASDNSKVIEQSANEKKIHNSIKKKLPKSTKLNLGDSLTKKAKKEKKNKNLSASEKSAGAGEKMIIAENENVIIDRVATDVIKDTLIIEEDKENTPNPGTCKTIPSKERKFKAPKIKGNATLKSKDFKTSNKVKIQSPTLHTEKNNCKQTNFAEKPKGEKSLQKDKPNIKMDRKRKMMDRDLLQYGTWVQCCSRSCKKWRYLCDVSDPSVLPENWFCNMNNDTDYNECDKAEQEYNEEEHIYTNYTEGTVVWARMSGFPWWPAMIEMDPDTEYYFQLENPESMFPSHYHVVFFDERVSRAWIRTSCIEPFIGKENLNCLTASKKSKIPSYNAEIAAAKAKASHAVQLDLQERLRTFSFCQRYKGKWGKDDSENQVSKPKHKKPRRESSRPKVEVVDNTTVEDILNNPSSILNSLDDVLDSLESFTDESDFKLSDEEISELEEISEEEEEMGRIGKGTRNQNRINSNKTRFKRENTDSEQEQDQDDSELELQKDNSNSDVEFSEVSDKDSESETEIKEHEGTKSSNKCRMSTGLHRQLKLDPDVFTMDMETEEASQSQGRKSSQLNAVKEEVENWEEQKPKSSHAGTKPAQQKELKLKYISPVSLKTINIDHKVDTGEMRNSQKNQSQESVSLDEDQEGELLKQEMKQDIQINREELLLGQKNDPQEQAVPNTETDFLHSEDLGLELSLDFDTVPKPQPAMALSAGMQVLNEADEDSDPFEMIEE</sequence>
<keyword evidence="2" id="KW-0863">Zinc-finger</keyword>
<reference evidence="8" key="1">
    <citation type="submission" date="2025-08" db="UniProtKB">
        <authorList>
            <consortium name="RefSeq"/>
        </authorList>
    </citation>
    <scope>IDENTIFICATION</scope>
    <source>
        <tissue evidence="8">Whole sample</tissue>
    </source>
</reference>
<dbReference type="PANTHER" id="PTHR15999">
    <property type="entry name" value="ZINC FINGER CW-TYPE PWWP DOMAIN PROTEIN 1"/>
    <property type="match status" value="1"/>
</dbReference>
<feature type="domain" description="PWWP" evidence="5">
    <location>
        <begin position="353"/>
        <end position="408"/>
    </location>
</feature>
<dbReference type="GO" id="GO:0005634">
    <property type="term" value="C:nucleus"/>
    <property type="evidence" value="ECO:0007669"/>
    <property type="project" value="TreeGrafter"/>
</dbReference>
<feature type="region of interest" description="Disordered" evidence="4">
    <location>
        <begin position="1"/>
        <end position="66"/>
    </location>
</feature>
<feature type="region of interest" description="Disordered" evidence="4">
    <location>
        <begin position="716"/>
        <end position="752"/>
    </location>
</feature>
<feature type="region of interest" description="Disordered" evidence="4">
    <location>
        <begin position="134"/>
        <end position="165"/>
    </location>
</feature>
<organism evidence="7 8">
    <name type="scientific">Crassostrea virginica</name>
    <name type="common">Eastern oyster</name>
    <dbReference type="NCBI Taxonomy" id="6565"/>
    <lineage>
        <taxon>Eukaryota</taxon>
        <taxon>Metazoa</taxon>
        <taxon>Spiralia</taxon>
        <taxon>Lophotrochozoa</taxon>
        <taxon>Mollusca</taxon>
        <taxon>Bivalvia</taxon>
        <taxon>Autobranchia</taxon>
        <taxon>Pteriomorphia</taxon>
        <taxon>Ostreida</taxon>
        <taxon>Ostreoidea</taxon>
        <taxon>Ostreidae</taxon>
        <taxon>Crassostrea</taxon>
    </lineage>
</organism>
<evidence type="ECO:0000313" key="8">
    <source>
        <dbReference type="RefSeq" id="XP_022341009.1"/>
    </source>
</evidence>
<feature type="compositionally biased region" description="Basic and acidic residues" evidence="4">
    <location>
        <begin position="673"/>
        <end position="685"/>
    </location>
</feature>
<feature type="region of interest" description="Disordered" evidence="4">
    <location>
        <begin position="547"/>
        <end position="701"/>
    </location>
</feature>
<dbReference type="Gene3D" id="2.30.30.140">
    <property type="match status" value="1"/>
</dbReference>
<keyword evidence="3" id="KW-0862">Zinc</keyword>
<feature type="compositionally biased region" description="Polar residues" evidence="4">
    <location>
        <begin position="724"/>
        <end position="736"/>
    </location>
</feature>
<feature type="compositionally biased region" description="Basic residues" evidence="4">
    <location>
        <begin position="146"/>
        <end position="155"/>
    </location>
</feature>
<evidence type="ECO:0000259" key="6">
    <source>
        <dbReference type="PROSITE" id="PS51050"/>
    </source>
</evidence>
<dbReference type="InterPro" id="IPR042778">
    <property type="entry name" value="ZCWPW1/ZCWPW2"/>
</dbReference>
<dbReference type="RefSeq" id="XP_022341009.1">
    <property type="nucleotide sequence ID" value="XM_022485301.1"/>
</dbReference>
<dbReference type="SUPFAM" id="SSF63748">
    <property type="entry name" value="Tudor/PWWP/MBT"/>
    <property type="match status" value="1"/>
</dbReference>
<name>A0A8B8EM88_CRAVI</name>